<evidence type="ECO:0000256" key="1">
    <source>
        <dbReference type="ARBA" id="ARBA00008027"/>
    </source>
</evidence>
<sequence length="91" mass="9493">MSRFQMGDMVFAAQDLFNEPLEESGESGIPGVAPGALLTVAGTRGVVVNVGHAQEMPDAEIYLVRFETAASGVLSEPIGCLGEELCEPGKP</sequence>
<organism evidence="3 4">
    <name type="scientific">Sideroxyarcus emersonii</name>
    <dbReference type="NCBI Taxonomy" id="2764705"/>
    <lineage>
        <taxon>Bacteria</taxon>
        <taxon>Pseudomonadati</taxon>
        <taxon>Pseudomonadota</taxon>
        <taxon>Betaproteobacteria</taxon>
        <taxon>Nitrosomonadales</taxon>
        <taxon>Gallionellaceae</taxon>
        <taxon>Sideroxyarcus</taxon>
    </lineage>
</organism>
<proteinExistence type="inferred from homology"/>
<reference evidence="3 4" key="1">
    <citation type="journal article" date="2022" name="Int. J. Syst. Evol. Microbiol.">
        <title>&lt;i&gt;Sideroxyarcus emersonii&lt;/i&gt; gen. nov. sp. nov., a neutrophilic, microaerobic iron- and thiosulfate-oxidizing bacterium isolated from iron-rich wetland sediment.</title>
        <authorList>
            <person name="Kato S."/>
            <person name="Itoh T."/>
            <person name="Iino T."/>
            <person name="Ohkuma M."/>
        </authorList>
    </citation>
    <scope>NUCLEOTIDE SEQUENCE [LARGE SCALE GENOMIC DNA]</scope>
    <source>
        <strain evidence="3 4">MIZ01</strain>
    </source>
</reference>
<dbReference type="KEGG" id="seme:MIZ01_0858"/>
<dbReference type="EMBL" id="AP023423">
    <property type="protein sequence ID" value="BCK87088.1"/>
    <property type="molecule type" value="Genomic_DNA"/>
</dbReference>
<evidence type="ECO:0000313" key="4">
    <source>
        <dbReference type="Proteomes" id="UP001320326"/>
    </source>
</evidence>
<protein>
    <recommendedName>
        <fullName evidence="5">Nitrogen fixation protein NifZ</fullName>
    </recommendedName>
</protein>
<gene>
    <name evidence="3" type="ORF">MIZ01_0858</name>
</gene>
<accession>A0AAN1X969</accession>
<dbReference type="RefSeq" id="WP_237248224.1">
    <property type="nucleotide sequence ID" value="NZ_AP023423.1"/>
</dbReference>
<dbReference type="Pfam" id="PF04319">
    <property type="entry name" value="NifZ"/>
    <property type="match status" value="1"/>
</dbReference>
<keyword evidence="4" id="KW-1185">Reference proteome</keyword>
<evidence type="ECO:0000256" key="2">
    <source>
        <dbReference type="ARBA" id="ARBA00023231"/>
    </source>
</evidence>
<dbReference type="Proteomes" id="UP001320326">
    <property type="component" value="Chromosome"/>
</dbReference>
<dbReference type="AlphaFoldDB" id="A0AAN1X969"/>
<dbReference type="GO" id="GO:0009399">
    <property type="term" value="P:nitrogen fixation"/>
    <property type="evidence" value="ECO:0007669"/>
    <property type="project" value="InterPro"/>
</dbReference>
<name>A0AAN1X969_9PROT</name>
<keyword evidence="2" id="KW-0535">Nitrogen fixation</keyword>
<comment type="similarity">
    <text evidence="1">Belongs to the NifZ family.</text>
</comment>
<evidence type="ECO:0000313" key="3">
    <source>
        <dbReference type="EMBL" id="BCK87088.1"/>
    </source>
</evidence>
<dbReference type="InterPro" id="IPR007415">
    <property type="entry name" value="Nitrogenase_MoFe_mat_NifZ"/>
</dbReference>
<evidence type="ECO:0008006" key="5">
    <source>
        <dbReference type="Google" id="ProtNLM"/>
    </source>
</evidence>